<comment type="caution">
    <text evidence="1">The sequence shown here is derived from an EMBL/GenBank/DDBJ whole genome shotgun (WGS) entry which is preliminary data.</text>
</comment>
<gene>
    <name evidence="1" type="ORF">HPB50_018160</name>
</gene>
<sequence length="248" mass="27734">MAHVDASAAPRGVPAPDNLLYVFVVSRHGQRTPIMCCKNLPKNVPEDHGQLTRAGHEQAFKLGLFLRLRYEGFLEADKPDQLLATHVHLQRCQESLSETVRGIGVPTAAPFELDPTRYDMLFQASLIENIDLVLQAPGQGDFLSIGELLAYMAEKTGAPWREKREKFLVMDSLLTYVAIGNPIPAWAQPIWNDLLAADRRMFGLALTGNELCVAVLPKKLPRNVPEEHGQFTRAGQEQAFKLGRERER</sequence>
<accession>A0ACB7S4H5</accession>
<evidence type="ECO:0000313" key="1">
    <source>
        <dbReference type="EMBL" id="KAH6928639.1"/>
    </source>
</evidence>
<name>A0ACB7S4H5_HYAAI</name>
<reference evidence="1" key="1">
    <citation type="submission" date="2020-05" db="EMBL/GenBank/DDBJ databases">
        <title>Large-scale comparative analyses of tick genomes elucidate their genetic diversity and vector capacities.</title>
        <authorList>
            <person name="Jia N."/>
            <person name="Wang J."/>
            <person name="Shi W."/>
            <person name="Du L."/>
            <person name="Sun Y."/>
            <person name="Zhan W."/>
            <person name="Jiang J."/>
            <person name="Wang Q."/>
            <person name="Zhang B."/>
            <person name="Ji P."/>
            <person name="Sakyi L.B."/>
            <person name="Cui X."/>
            <person name="Yuan T."/>
            <person name="Jiang B."/>
            <person name="Yang W."/>
            <person name="Lam T.T.-Y."/>
            <person name="Chang Q."/>
            <person name="Ding S."/>
            <person name="Wang X."/>
            <person name="Zhu J."/>
            <person name="Ruan X."/>
            <person name="Zhao L."/>
            <person name="Wei J."/>
            <person name="Que T."/>
            <person name="Du C."/>
            <person name="Cheng J."/>
            <person name="Dai P."/>
            <person name="Han X."/>
            <person name="Huang E."/>
            <person name="Gao Y."/>
            <person name="Liu J."/>
            <person name="Shao H."/>
            <person name="Ye R."/>
            <person name="Li L."/>
            <person name="Wei W."/>
            <person name="Wang X."/>
            <person name="Wang C."/>
            <person name="Yang T."/>
            <person name="Huo Q."/>
            <person name="Li W."/>
            <person name="Guo W."/>
            <person name="Chen H."/>
            <person name="Zhou L."/>
            <person name="Ni X."/>
            <person name="Tian J."/>
            <person name="Zhou Y."/>
            <person name="Sheng Y."/>
            <person name="Liu T."/>
            <person name="Pan Y."/>
            <person name="Xia L."/>
            <person name="Li J."/>
            <person name="Zhao F."/>
            <person name="Cao W."/>
        </authorList>
    </citation>
    <scope>NUCLEOTIDE SEQUENCE</scope>
    <source>
        <strain evidence="1">Hyas-2018</strain>
    </source>
</reference>
<keyword evidence="2" id="KW-1185">Reference proteome</keyword>
<evidence type="ECO:0000313" key="2">
    <source>
        <dbReference type="Proteomes" id="UP000821845"/>
    </source>
</evidence>
<dbReference type="Proteomes" id="UP000821845">
    <property type="component" value="Chromosome 6"/>
</dbReference>
<proteinExistence type="predicted"/>
<dbReference type="EMBL" id="CM023486">
    <property type="protein sequence ID" value="KAH6928639.1"/>
    <property type="molecule type" value="Genomic_DNA"/>
</dbReference>
<protein>
    <submittedName>
        <fullName evidence="1">Uncharacterized protein</fullName>
    </submittedName>
</protein>
<organism evidence="1 2">
    <name type="scientific">Hyalomma asiaticum</name>
    <name type="common">Tick</name>
    <dbReference type="NCBI Taxonomy" id="266040"/>
    <lineage>
        <taxon>Eukaryota</taxon>
        <taxon>Metazoa</taxon>
        <taxon>Ecdysozoa</taxon>
        <taxon>Arthropoda</taxon>
        <taxon>Chelicerata</taxon>
        <taxon>Arachnida</taxon>
        <taxon>Acari</taxon>
        <taxon>Parasitiformes</taxon>
        <taxon>Ixodida</taxon>
        <taxon>Ixodoidea</taxon>
        <taxon>Ixodidae</taxon>
        <taxon>Hyalomminae</taxon>
        <taxon>Hyalomma</taxon>
    </lineage>
</organism>